<evidence type="ECO:0000256" key="3">
    <source>
        <dbReference type="ARBA" id="ARBA00022692"/>
    </source>
</evidence>
<accession>A0A938X133</accession>
<organism evidence="7 8">
    <name type="scientific">Mordavella massiliensis</name>
    <dbReference type="NCBI Taxonomy" id="1871024"/>
    <lineage>
        <taxon>Bacteria</taxon>
        <taxon>Bacillati</taxon>
        <taxon>Bacillota</taxon>
        <taxon>Clostridia</taxon>
        <taxon>Eubacteriales</taxon>
        <taxon>Clostridiaceae</taxon>
        <taxon>Mordavella</taxon>
    </lineage>
</organism>
<comment type="subcellular location">
    <subcellularLocation>
        <location evidence="6">Cell membrane</location>
        <topology evidence="6">Multi-pass membrane protein</topology>
    </subcellularLocation>
    <subcellularLocation>
        <location evidence="1">Membrane</location>
        <topology evidence="1">Multi-pass membrane protein</topology>
    </subcellularLocation>
</comment>
<feature type="transmembrane region" description="Helical" evidence="6">
    <location>
        <begin position="210"/>
        <end position="228"/>
    </location>
</feature>
<dbReference type="RefSeq" id="WP_204907945.1">
    <property type="nucleotide sequence ID" value="NZ_JACJLV010000004.1"/>
</dbReference>
<keyword evidence="3 6" id="KW-0812">Transmembrane</keyword>
<dbReference type="Proteomes" id="UP000713880">
    <property type="component" value="Unassembled WGS sequence"/>
</dbReference>
<name>A0A938X133_9CLOT</name>
<reference evidence="7" key="2">
    <citation type="journal article" date="2021" name="Sci. Rep.">
        <title>The distribution of antibiotic resistance genes in chicken gut microbiota commensals.</title>
        <authorList>
            <person name="Juricova H."/>
            <person name="Matiasovicova J."/>
            <person name="Kubasova T."/>
            <person name="Cejkova D."/>
            <person name="Rychlik I."/>
        </authorList>
    </citation>
    <scope>NUCLEOTIDE SEQUENCE</scope>
    <source>
        <strain evidence="7">An420c</strain>
    </source>
</reference>
<dbReference type="GO" id="GO:0005886">
    <property type="term" value="C:plasma membrane"/>
    <property type="evidence" value="ECO:0007669"/>
    <property type="project" value="UniProtKB-SubCell"/>
</dbReference>
<keyword evidence="4 6" id="KW-1133">Transmembrane helix</keyword>
<evidence type="ECO:0000256" key="4">
    <source>
        <dbReference type="ARBA" id="ARBA00022989"/>
    </source>
</evidence>
<evidence type="ECO:0000256" key="5">
    <source>
        <dbReference type="ARBA" id="ARBA00023136"/>
    </source>
</evidence>
<dbReference type="PANTHER" id="PTHR43701">
    <property type="entry name" value="MEMBRANE TRANSPORTER PROTEIN MJ0441-RELATED"/>
    <property type="match status" value="1"/>
</dbReference>
<dbReference type="PANTHER" id="PTHR43701:SF2">
    <property type="entry name" value="MEMBRANE TRANSPORTER PROTEIN YJNA-RELATED"/>
    <property type="match status" value="1"/>
</dbReference>
<feature type="transmembrane region" description="Helical" evidence="6">
    <location>
        <begin position="71"/>
        <end position="92"/>
    </location>
</feature>
<keyword evidence="8" id="KW-1185">Reference proteome</keyword>
<protein>
    <recommendedName>
        <fullName evidence="6">Probable membrane transporter protein</fullName>
    </recommendedName>
</protein>
<gene>
    <name evidence="7" type="ORF">H6A13_01995</name>
</gene>
<feature type="transmembrane region" description="Helical" evidence="6">
    <location>
        <begin position="240"/>
        <end position="257"/>
    </location>
</feature>
<proteinExistence type="inferred from homology"/>
<evidence type="ECO:0000313" key="8">
    <source>
        <dbReference type="Proteomes" id="UP000713880"/>
    </source>
</evidence>
<feature type="transmembrane region" description="Helical" evidence="6">
    <location>
        <begin position="104"/>
        <end position="126"/>
    </location>
</feature>
<evidence type="ECO:0000256" key="6">
    <source>
        <dbReference type="RuleBase" id="RU363041"/>
    </source>
</evidence>
<sequence length="264" mass="27620">MIVLFFAVSILSCGAGSICGIGGGVIIKPVLDAMGIMSVSSISFLSGCTVLCMTVVSVYRNMRSGAAKIDLKISTALALGAAFGGVAGKVLFESLKEASGNEEMVGFTQAVVLILITLATLIYTVCKEKIHTRTCSQIWICVGIGLALGVMSSFLGIGGGPINLMVLGYFFSMGTKDAALSSLYIIMFSQITSLVQTFATGNIPEMEISYLVFMIAGGILGGTIGSKINKKISERGVDKLFIFLMGVIVLINIYNALKFSGVLG</sequence>
<keyword evidence="5 6" id="KW-0472">Membrane</keyword>
<dbReference type="InterPro" id="IPR051598">
    <property type="entry name" value="TSUP/Inactive_protease-like"/>
</dbReference>
<feature type="transmembrane region" description="Helical" evidence="6">
    <location>
        <begin position="178"/>
        <end position="198"/>
    </location>
</feature>
<dbReference type="EMBL" id="JACJLV010000004">
    <property type="protein sequence ID" value="MBM6825876.1"/>
    <property type="molecule type" value="Genomic_DNA"/>
</dbReference>
<evidence type="ECO:0000256" key="1">
    <source>
        <dbReference type="ARBA" id="ARBA00004141"/>
    </source>
</evidence>
<feature type="transmembrane region" description="Helical" evidence="6">
    <location>
        <begin position="138"/>
        <end position="158"/>
    </location>
</feature>
<dbReference type="Pfam" id="PF01925">
    <property type="entry name" value="TauE"/>
    <property type="match status" value="1"/>
</dbReference>
<keyword evidence="6" id="KW-1003">Cell membrane</keyword>
<comment type="caution">
    <text evidence="7">The sequence shown here is derived from an EMBL/GenBank/DDBJ whole genome shotgun (WGS) entry which is preliminary data.</text>
</comment>
<evidence type="ECO:0000256" key="2">
    <source>
        <dbReference type="ARBA" id="ARBA00009142"/>
    </source>
</evidence>
<reference evidence="7" key="1">
    <citation type="submission" date="2020-08" db="EMBL/GenBank/DDBJ databases">
        <authorList>
            <person name="Cejkova D."/>
            <person name="Kubasova T."/>
            <person name="Jahodarova E."/>
            <person name="Rychlik I."/>
        </authorList>
    </citation>
    <scope>NUCLEOTIDE SEQUENCE</scope>
    <source>
        <strain evidence="7">An420c</strain>
    </source>
</reference>
<dbReference type="AlphaFoldDB" id="A0A938X133"/>
<comment type="similarity">
    <text evidence="2 6">Belongs to the 4-toluene sulfonate uptake permease (TSUP) (TC 2.A.102) family.</text>
</comment>
<dbReference type="InterPro" id="IPR002781">
    <property type="entry name" value="TM_pro_TauE-like"/>
</dbReference>
<evidence type="ECO:0000313" key="7">
    <source>
        <dbReference type="EMBL" id="MBM6825876.1"/>
    </source>
</evidence>
<feature type="transmembrane region" description="Helical" evidence="6">
    <location>
        <begin position="36"/>
        <end position="59"/>
    </location>
</feature>